<dbReference type="NCBIfam" id="TIGR00229">
    <property type="entry name" value="sensory_box"/>
    <property type="match status" value="1"/>
</dbReference>
<keyword evidence="3" id="KW-0597">Phosphoprotein</keyword>
<dbReference type="PROSITE" id="PS50112">
    <property type="entry name" value="PAS"/>
    <property type="match status" value="1"/>
</dbReference>
<dbReference type="InterPro" id="IPR035965">
    <property type="entry name" value="PAS-like_dom_sf"/>
</dbReference>
<evidence type="ECO:0000256" key="7">
    <source>
        <dbReference type="SAM" id="MobiDB-lite"/>
    </source>
</evidence>
<dbReference type="PROSITE" id="PS50109">
    <property type="entry name" value="HIS_KIN"/>
    <property type="match status" value="1"/>
</dbReference>
<proteinExistence type="predicted"/>
<dbReference type="InterPro" id="IPR003594">
    <property type="entry name" value="HATPase_dom"/>
</dbReference>
<dbReference type="GO" id="GO:0000155">
    <property type="term" value="F:phosphorelay sensor kinase activity"/>
    <property type="evidence" value="ECO:0007669"/>
    <property type="project" value="InterPro"/>
</dbReference>
<feature type="domain" description="PAS" evidence="9">
    <location>
        <begin position="131"/>
        <end position="176"/>
    </location>
</feature>
<evidence type="ECO:0000256" key="6">
    <source>
        <dbReference type="ARBA" id="ARBA00023012"/>
    </source>
</evidence>
<organism evidence="10 11">
    <name type="scientific">Halocalculus aciditolerans</name>
    <dbReference type="NCBI Taxonomy" id="1383812"/>
    <lineage>
        <taxon>Archaea</taxon>
        <taxon>Methanobacteriati</taxon>
        <taxon>Methanobacteriota</taxon>
        <taxon>Stenosarchaea group</taxon>
        <taxon>Halobacteria</taxon>
        <taxon>Halobacteriales</taxon>
        <taxon>Halobacteriaceae</taxon>
        <taxon>Halocalculus</taxon>
    </lineage>
</organism>
<evidence type="ECO:0000256" key="5">
    <source>
        <dbReference type="ARBA" id="ARBA00022777"/>
    </source>
</evidence>
<evidence type="ECO:0000259" key="8">
    <source>
        <dbReference type="PROSITE" id="PS50109"/>
    </source>
</evidence>
<accession>A0A830F618</accession>
<evidence type="ECO:0000313" key="11">
    <source>
        <dbReference type="Proteomes" id="UP000607197"/>
    </source>
</evidence>
<dbReference type="SUPFAM" id="SSF55785">
    <property type="entry name" value="PYP-like sensor domain (PAS domain)"/>
    <property type="match status" value="1"/>
</dbReference>
<dbReference type="Gene3D" id="1.10.287.130">
    <property type="match status" value="1"/>
</dbReference>
<name>A0A830F618_9EURY</name>
<dbReference type="OrthoDB" id="8127at2157"/>
<evidence type="ECO:0000256" key="2">
    <source>
        <dbReference type="ARBA" id="ARBA00012438"/>
    </source>
</evidence>
<dbReference type="InterPro" id="IPR000014">
    <property type="entry name" value="PAS"/>
</dbReference>
<dbReference type="Gene3D" id="3.30.565.10">
    <property type="entry name" value="Histidine kinase-like ATPase, C-terminal domain"/>
    <property type="match status" value="1"/>
</dbReference>
<dbReference type="InterPro" id="IPR036097">
    <property type="entry name" value="HisK_dim/P_sf"/>
</dbReference>
<dbReference type="PANTHER" id="PTHR43711:SF1">
    <property type="entry name" value="HISTIDINE KINASE 1"/>
    <property type="match status" value="1"/>
</dbReference>
<dbReference type="SMART" id="SM00091">
    <property type="entry name" value="PAS"/>
    <property type="match status" value="1"/>
</dbReference>
<dbReference type="SMART" id="SM00387">
    <property type="entry name" value="HATPase_c"/>
    <property type="match status" value="1"/>
</dbReference>
<sequence>MTGDSSREDATVHLAVAHDRNRRLLERALSETYDVTTGGVENTAFDACIVDKRAFERSWDTLRERVRTADPVFLPVLLLTPDGDRLGADAWDVVADVIETPVRRHALRHRLGTLLDYRRLTRRLDHRRAREAERFRALFESAPDPIVLTTPGGETTAANEAFRDAFDVPEGSLIGRPLSALGYDAAARAEAVLRRAEGDTVERERFEWAARGDRLVTELHAGAVSPVGATEERVGVFHDVTDVVEREELLAKQNERLETFAGMLAHDLRNPLTLAIGYLDAAREDGDAEHFDTVETALCRIEELLDEAVTLAHHGETVIDPDTCDLSTVAETAWTHVDTDDATLSADTGLTVDADESRLTELFENLFRNAVEHGSPSSHSQARENAVEHGSPSSRARGDDVDDAGARGGSVAVRVGDLANGEGFFVADDGPGVPAADREDLFEIGYTTADDGTGFGLAIVRQIVDAHGWTVTVTDSESGGARFEFRFSGVAAENETED</sequence>
<dbReference type="SUPFAM" id="SSF47384">
    <property type="entry name" value="Homodimeric domain of signal transducing histidine kinase"/>
    <property type="match status" value="1"/>
</dbReference>
<keyword evidence="4" id="KW-0808">Transferase</keyword>
<gene>
    <name evidence="10" type="ORF">GCM10009039_25980</name>
</gene>
<evidence type="ECO:0000256" key="1">
    <source>
        <dbReference type="ARBA" id="ARBA00000085"/>
    </source>
</evidence>
<dbReference type="Pfam" id="PF13188">
    <property type="entry name" value="PAS_8"/>
    <property type="match status" value="1"/>
</dbReference>
<dbReference type="PANTHER" id="PTHR43711">
    <property type="entry name" value="TWO-COMPONENT HISTIDINE KINASE"/>
    <property type="match status" value="1"/>
</dbReference>
<dbReference type="SUPFAM" id="SSF55874">
    <property type="entry name" value="ATPase domain of HSP90 chaperone/DNA topoisomerase II/histidine kinase"/>
    <property type="match status" value="1"/>
</dbReference>
<dbReference type="InterPro" id="IPR050736">
    <property type="entry name" value="Sensor_HK_Regulatory"/>
</dbReference>
<dbReference type="EMBL" id="BMPG01000003">
    <property type="protein sequence ID" value="GGL66798.1"/>
    <property type="molecule type" value="Genomic_DNA"/>
</dbReference>
<reference evidence="10" key="1">
    <citation type="journal article" date="2014" name="Int. J. Syst. Evol. Microbiol.">
        <title>Complete genome sequence of Corynebacterium casei LMG S-19264T (=DSM 44701T), isolated from a smear-ripened cheese.</title>
        <authorList>
            <consortium name="US DOE Joint Genome Institute (JGI-PGF)"/>
            <person name="Walter F."/>
            <person name="Albersmeier A."/>
            <person name="Kalinowski J."/>
            <person name="Ruckert C."/>
        </authorList>
    </citation>
    <scope>NUCLEOTIDE SEQUENCE</scope>
    <source>
        <strain evidence="10">JCM 19596</strain>
    </source>
</reference>
<dbReference type="RefSeq" id="WP_188979588.1">
    <property type="nucleotide sequence ID" value="NZ_BMPG01000003.1"/>
</dbReference>
<dbReference type="PRINTS" id="PR00344">
    <property type="entry name" value="BCTRLSENSOR"/>
</dbReference>
<dbReference type="InterPro" id="IPR036890">
    <property type="entry name" value="HATPase_C_sf"/>
</dbReference>
<reference evidence="10" key="2">
    <citation type="submission" date="2020-09" db="EMBL/GenBank/DDBJ databases">
        <authorList>
            <person name="Sun Q."/>
            <person name="Ohkuma M."/>
        </authorList>
    </citation>
    <scope>NUCLEOTIDE SEQUENCE</scope>
    <source>
        <strain evidence="10">JCM 19596</strain>
    </source>
</reference>
<evidence type="ECO:0000256" key="4">
    <source>
        <dbReference type="ARBA" id="ARBA00022679"/>
    </source>
</evidence>
<keyword evidence="5" id="KW-0418">Kinase</keyword>
<dbReference type="CDD" id="cd00082">
    <property type="entry name" value="HisKA"/>
    <property type="match status" value="1"/>
</dbReference>
<dbReference type="InterPro" id="IPR003661">
    <property type="entry name" value="HisK_dim/P_dom"/>
</dbReference>
<keyword evidence="11" id="KW-1185">Reference proteome</keyword>
<dbReference type="Gene3D" id="3.30.450.20">
    <property type="entry name" value="PAS domain"/>
    <property type="match status" value="1"/>
</dbReference>
<evidence type="ECO:0000313" key="10">
    <source>
        <dbReference type="EMBL" id="GGL66798.1"/>
    </source>
</evidence>
<dbReference type="Pfam" id="PF02518">
    <property type="entry name" value="HATPase_c"/>
    <property type="match status" value="1"/>
</dbReference>
<dbReference type="InterPro" id="IPR005467">
    <property type="entry name" value="His_kinase_dom"/>
</dbReference>
<evidence type="ECO:0000259" key="9">
    <source>
        <dbReference type="PROSITE" id="PS50112"/>
    </source>
</evidence>
<dbReference type="Proteomes" id="UP000607197">
    <property type="component" value="Unassembled WGS sequence"/>
</dbReference>
<evidence type="ECO:0000256" key="3">
    <source>
        <dbReference type="ARBA" id="ARBA00022553"/>
    </source>
</evidence>
<dbReference type="EC" id="2.7.13.3" evidence="2"/>
<comment type="catalytic activity">
    <reaction evidence="1">
        <text>ATP + protein L-histidine = ADP + protein N-phospho-L-histidine.</text>
        <dbReference type="EC" id="2.7.13.3"/>
    </reaction>
</comment>
<dbReference type="Pfam" id="PF00512">
    <property type="entry name" value="HisKA"/>
    <property type="match status" value="1"/>
</dbReference>
<dbReference type="InterPro" id="IPR004358">
    <property type="entry name" value="Sig_transdc_His_kin-like_C"/>
</dbReference>
<dbReference type="AlphaFoldDB" id="A0A830F618"/>
<comment type="caution">
    <text evidence="10">The sequence shown here is derived from an EMBL/GenBank/DDBJ whole genome shotgun (WGS) entry which is preliminary data.</text>
</comment>
<dbReference type="SMART" id="SM00388">
    <property type="entry name" value="HisKA"/>
    <property type="match status" value="1"/>
</dbReference>
<keyword evidence="6" id="KW-0902">Two-component regulatory system</keyword>
<dbReference type="CDD" id="cd00130">
    <property type="entry name" value="PAS"/>
    <property type="match status" value="1"/>
</dbReference>
<feature type="domain" description="Histidine kinase" evidence="8">
    <location>
        <begin position="263"/>
        <end position="491"/>
    </location>
</feature>
<protein>
    <recommendedName>
        <fullName evidence="2">histidine kinase</fullName>
        <ecNumber evidence="2">2.7.13.3</ecNumber>
    </recommendedName>
</protein>
<feature type="region of interest" description="Disordered" evidence="7">
    <location>
        <begin position="372"/>
        <end position="407"/>
    </location>
</feature>